<organism evidence="7 8">
    <name type="scientific">Persicobacter psychrovividus</name>
    <dbReference type="NCBI Taxonomy" id="387638"/>
    <lineage>
        <taxon>Bacteria</taxon>
        <taxon>Pseudomonadati</taxon>
        <taxon>Bacteroidota</taxon>
        <taxon>Cytophagia</taxon>
        <taxon>Cytophagales</taxon>
        <taxon>Persicobacteraceae</taxon>
        <taxon>Persicobacter</taxon>
    </lineage>
</organism>
<evidence type="ECO:0000256" key="6">
    <source>
        <dbReference type="RuleBase" id="RU361187"/>
    </source>
</evidence>
<protein>
    <submittedName>
        <fullName evidence="7">Arabinan endo-1,5-alpha-L-arabinosidase</fullName>
    </submittedName>
</protein>
<geneLocation type="plasmid" evidence="7 8">
    <name>pPP1</name>
</geneLocation>
<evidence type="ECO:0000256" key="1">
    <source>
        <dbReference type="ARBA" id="ARBA00009865"/>
    </source>
</evidence>
<dbReference type="PANTHER" id="PTHR43772:SF2">
    <property type="entry name" value="PUTATIVE (AFU_ORTHOLOGUE AFUA_2G04480)-RELATED"/>
    <property type="match status" value="1"/>
</dbReference>
<evidence type="ECO:0000256" key="3">
    <source>
        <dbReference type="ARBA" id="ARBA00022801"/>
    </source>
</evidence>
<dbReference type="Pfam" id="PF04616">
    <property type="entry name" value="Glyco_hydro_43"/>
    <property type="match status" value="1"/>
</dbReference>
<dbReference type="InterPro" id="IPR023296">
    <property type="entry name" value="Glyco_hydro_beta-prop_sf"/>
</dbReference>
<evidence type="ECO:0000256" key="4">
    <source>
        <dbReference type="ARBA" id="ARBA00023277"/>
    </source>
</evidence>
<evidence type="ECO:0000256" key="5">
    <source>
        <dbReference type="ARBA" id="ARBA00023295"/>
    </source>
</evidence>
<dbReference type="RefSeq" id="WP_338398095.1">
    <property type="nucleotide sequence ID" value="NZ_AP025293.1"/>
</dbReference>
<dbReference type="PROSITE" id="PS51257">
    <property type="entry name" value="PROKAR_LIPOPROTEIN"/>
    <property type="match status" value="1"/>
</dbReference>
<keyword evidence="7" id="KW-0614">Plasmid</keyword>
<evidence type="ECO:0000256" key="2">
    <source>
        <dbReference type="ARBA" id="ARBA00022651"/>
    </source>
</evidence>
<dbReference type="InterPro" id="IPR006710">
    <property type="entry name" value="Glyco_hydro_43"/>
</dbReference>
<evidence type="ECO:0000313" key="7">
    <source>
        <dbReference type="EMBL" id="BDD00835.1"/>
    </source>
</evidence>
<comment type="similarity">
    <text evidence="1 6">Belongs to the glycosyl hydrolase 43 family.</text>
</comment>
<keyword evidence="4" id="KW-0119">Carbohydrate metabolism</keyword>
<dbReference type="EMBL" id="AP025293">
    <property type="protein sequence ID" value="BDD00835.1"/>
    <property type="molecule type" value="Genomic_DNA"/>
</dbReference>
<dbReference type="Proteomes" id="UP001354989">
    <property type="component" value="Plasmid pPP1"/>
</dbReference>
<keyword evidence="8" id="KW-1185">Reference proteome</keyword>
<proteinExistence type="inferred from homology"/>
<dbReference type="Gene3D" id="2.115.10.20">
    <property type="entry name" value="Glycosyl hydrolase domain, family 43"/>
    <property type="match status" value="1"/>
</dbReference>
<keyword evidence="5 6" id="KW-0326">Glycosidase</keyword>
<accession>A0ABN6LCC6</accession>
<dbReference type="SUPFAM" id="SSF75005">
    <property type="entry name" value="Arabinanase/levansucrase/invertase"/>
    <property type="match status" value="1"/>
</dbReference>
<dbReference type="PANTHER" id="PTHR43772">
    <property type="entry name" value="ENDO-1,4-BETA-XYLANASE"/>
    <property type="match status" value="1"/>
</dbReference>
<keyword evidence="3 6" id="KW-0378">Hydrolase</keyword>
<dbReference type="CDD" id="cd18827">
    <property type="entry name" value="GH43_XlnD-like"/>
    <property type="match status" value="1"/>
</dbReference>
<name>A0ABN6LCC6_9BACT</name>
<reference evidence="7 8" key="1">
    <citation type="submission" date="2021-12" db="EMBL/GenBank/DDBJ databases">
        <title>Genome sequencing of bacteria with rrn-lacking chromosome and rrn-plasmid.</title>
        <authorList>
            <person name="Anda M."/>
            <person name="Iwasaki W."/>
        </authorList>
    </citation>
    <scope>NUCLEOTIDE SEQUENCE [LARGE SCALE GENOMIC DNA]</scope>
    <source>
        <strain evidence="7 8">NBRC 101262</strain>
        <plasmid evidence="7 8">pPP1</plasmid>
    </source>
</reference>
<keyword evidence="2" id="KW-0858">Xylan degradation</keyword>
<keyword evidence="2" id="KW-0624">Polysaccharide degradation</keyword>
<sequence>MRWSFLIYIAIIVASGCKPAEKSQATTSTISTKARSGNPIFEGWYADPEVAMLDGKAWIFPTTSTKYKQQVYFDAFSSSDLVNWTKHERVLDTTKITWAKQAMWAPSIIENQGKYFLFFSANDIQKPGNFLYKEDDPINHFGGIGIAVADQPEGPYKDYLGKPLISDFHHGAQPIDQFVFRDDDGQHYLFYGGWKHCNLGKLSSDFKTVTPWEDGQLFHEITPENYVEGPFMFKRKGKYYLMWSEGGWGNGTYQVAYAIADHPTGPFKREATILSSDENMATGAGHNSAFCAPNTDDWYMVYHRRPIPNEDRDHRVTCIDRMYFNEDGTIKPMVMTREGVEAIKLITAAVSQ</sequence>
<gene>
    <name evidence="7" type="ORF">PEPS_31150</name>
</gene>
<evidence type="ECO:0000313" key="8">
    <source>
        <dbReference type="Proteomes" id="UP001354989"/>
    </source>
</evidence>
<dbReference type="InterPro" id="IPR052176">
    <property type="entry name" value="Glycosyl_Hydrlase_43_Enz"/>
</dbReference>